<sequence length="252" mass="29522">MGVSDIVEGPEVNYNELMDELPIVFAADLSDEEPDEEDEWTDVESIQLAEEDERDMAELIEHYETVERRERNDRIYNTVLRSDLSNSVRYLFDSSMRELRIKRYFNHQCDFIHLKAQFDLYGHDIINLDAETVKMVIGVFYSKDAQSVIHENCYEGLLPGEDKNDYVSAHYLINRNKKDYVLGMLGSNQHLYFCDSCGYGLIEEYFSYDDSILFWLDKLENKTFRVDDMSDDFGYSLYISNLNDVSVVSVDE</sequence>
<gene>
    <name evidence="1" type="primary">NS3</name>
</gene>
<accession>A0A7M4CBH5</accession>
<evidence type="ECO:0000313" key="1">
    <source>
        <dbReference type="EMBL" id="QOD39453.1"/>
    </source>
</evidence>
<reference evidence="1" key="1">
    <citation type="submission" date="2020-07" db="EMBL/GenBank/DDBJ databases">
        <title>Diversity of sea star-associated densoviruses and transcribed endogenized viral elements of densovirus origin.</title>
        <authorList>
            <person name="Jackson E.W."/>
            <person name="Hewson I."/>
        </authorList>
    </citation>
    <scope>NUCLEOTIDE SEQUENCE</scope>
</reference>
<proteinExistence type="predicted"/>
<dbReference type="EMBL" id="MT733014">
    <property type="protein sequence ID" value="QOD39453.1"/>
    <property type="molecule type" value="Genomic_DNA"/>
</dbReference>
<protein>
    <submittedName>
        <fullName evidence="1">NS3</fullName>
    </submittedName>
</protein>
<organism evidence="1">
    <name type="scientific">uncultured densovirus</name>
    <dbReference type="NCBI Taxonomy" id="748192"/>
    <lineage>
        <taxon>Viruses</taxon>
        <taxon>Monodnaviria</taxon>
        <taxon>Shotokuvirae</taxon>
        <taxon>Cossaviricota</taxon>
        <taxon>Quintoviricetes</taxon>
        <taxon>Piccovirales</taxon>
        <taxon>Parvoviridae</taxon>
        <taxon>Densovirinae</taxon>
        <taxon>environmental samples</taxon>
    </lineage>
</organism>
<name>A0A7M4CBH5_9VIRU</name>